<dbReference type="InterPro" id="IPR056466">
    <property type="entry name" value="Spectrin_DBS"/>
</dbReference>
<dbReference type="InterPro" id="IPR000219">
    <property type="entry name" value="DH_dom"/>
</dbReference>
<feature type="coiled-coil region" evidence="8">
    <location>
        <begin position="836"/>
        <end position="863"/>
    </location>
</feature>
<evidence type="ECO:0000259" key="12">
    <source>
        <dbReference type="PROSITE" id="PS50010"/>
    </source>
</evidence>
<evidence type="ECO:0000313" key="15">
    <source>
        <dbReference type="Proteomes" id="UP000310200"/>
    </source>
</evidence>
<feature type="region of interest" description="Disordered" evidence="9">
    <location>
        <begin position="1069"/>
        <end position="1090"/>
    </location>
</feature>
<keyword evidence="8" id="KW-0175">Coiled coil</keyword>
<dbReference type="InterPro" id="IPR055251">
    <property type="entry name" value="SOS1_NGEF_PH"/>
</dbReference>
<dbReference type="Gene3D" id="1.20.58.60">
    <property type="match status" value="1"/>
</dbReference>
<dbReference type="SUPFAM" id="SSF50729">
    <property type="entry name" value="PH domain-like"/>
    <property type="match status" value="1"/>
</dbReference>
<evidence type="ECO:0000256" key="3">
    <source>
        <dbReference type="ARBA" id="ARBA00022490"/>
    </source>
</evidence>
<evidence type="ECO:0000256" key="8">
    <source>
        <dbReference type="SAM" id="Coils"/>
    </source>
</evidence>
<evidence type="ECO:0000259" key="11">
    <source>
        <dbReference type="PROSITE" id="PS50003"/>
    </source>
</evidence>
<dbReference type="InterPro" id="IPR011993">
    <property type="entry name" value="PH-like_dom_sf"/>
</dbReference>
<reference evidence="14 15" key="1">
    <citation type="journal article" date="2019" name="Philos. Trans. R. Soc. Lond., B, Biol. Sci.">
        <title>Ant behaviour and brain gene expression of defending hosts depend on the ecological success of the intruding social parasite.</title>
        <authorList>
            <person name="Kaur R."/>
            <person name="Stoldt M."/>
            <person name="Jongepier E."/>
            <person name="Feldmeyer B."/>
            <person name="Menzel F."/>
            <person name="Bornberg-Bauer E."/>
            <person name="Foitzik S."/>
        </authorList>
    </citation>
    <scope>NUCLEOTIDE SEQUENCE [LARGE SCALE GENOMIC DNA]</scope>
    <source>
        <tissue evidence="14">Whole body</tissue>
    </source>
</reference>
<dbReference type="GO" id="GO:0005085">
    <property type="term" value="F:guanyl-nucleotide exchange factor activity"/>
    <property type="evidence" value="ECO:0007669"/>
    <property type="project" value="UniProtKB-KW"/>
</dbReference>
<evidence type="ECO:0000256" key="1">
    <source>
        <dbReference type="ARBA" id="ARBA00004496"/>
    </source>
</evidence>
<keyword evidence="5" id="KW-0344">Guanine-nucleotide releasing factor</keyword>
<evidence type="ECO:0000256" key="2">
    <source>
        <dbReference type="ARBA" id="ARBA00022443"/>
    </source>
</evidence>
<evidence type="ECO:0000256" key="5">
    <source>
        <dbReference type="ARBA" id="ARBA00022658"/>
    </source>
</evidence>
<dbReference type="PROSITE" id="PS50191">
    <property type="entry name" value="CRAL_TRIO"/>
    <property type="match status" value="1"/>
</dbReference>
<dbReference type="Pfam" id="PF23289">
    <property type="entry name" value="Spectrin_5"/>
    <property type="match status" value="1"/>
</dbReference>
<dbReference type="SMART" id="SM00233">
    <property type="entry name" value="PH"/>
    <property type="match status" value="1"/>
</dbReference>
<dbReference type="SUPFAM" id="SSF48065">
    <property type="entry name" value="DBL homology domain (DH-domain)"/>
    <property type="match status" value="1"/>
</dbReference>
<dbReference type="CDD" id="cd00176">
    <property type="entry name" value="SPEC"/>
    <property type="match status" value="1"/>
</dbReference>
<dbReference type="PROSITE" id="PS00741">
    <property type="entry name" value="DH_1"/>
    <property type="match status" value="1"/>
</dbReference>
<dbReference type="CDD" id="cd11856">
    <property type="entry name" value="SH3_p47phox_like"/>
    <property type="match status" value="1"/>
</dbReference>
<dbReference type="InterPro" id="IPR036028">
    <property type="entry name" value="SH3-like_dom_sf"/>
</dbReference>
<dbReference type="PROSITE" id="PS50003">
    <property type="entry name" value="PH_DOMAIN"/>
    <property type="match status" value="1"/>
</dbReference>
<feature type="region of interest" description="Disordered" evidence="9">
    <location>
        <begin position="1457"/>
        <end position="1489"/>
    </location>
</feature>
<accession>A0A4S2KVW7</accession>
<dbReference type="InterPro" id="IPR018159">
    <property type="entry name" value="Spectrin/alpha-actinin"/>
</dbReference>
<dbReference type="SMART" id="SM00326">
    <property type="entry name" value="SH3"/>
    <property type="match status" value="1"/>
</dbReference>
<dbReference type="SMART" id="SM00516">
    <property type="entry name" value="SEC14"/>
    <property type="match status" value="1"/>
</dbReference>
<dbReference type="InterPro" id="IPR035899">
    <property type="entry name" value="DBL_dom_sf"/>
</dbReference>
<comment type="caution">
    <text evidence="14">The sequence shown here is derived from an EMBL/GenBank/DDBJ whole genome shotgun (WGS) entry which is preliminary data.</text>
</comment>
<dbReference type="PANTHER" id="PTHR22826:SF211">
    <property type="entry name" value="LD43457P"/>
    <property type="match status" value="1"/>
</dbReference>
<dbReference type="Gene3D" id="1.20.900.10">
    <property type="entry name" value="Dbl homology (DH) domain"/>
    <property type="match status" value="1"/>
</dbReference>
<dbReference type="PANTHER" id="PTHR22826">
    <property type="entry name" value="RHO GUANINE EXCHANGE FACTOR-RELATED"/>
    <property type="match status" value="1"/>
</dbReference>
<dbReference type="InterPro" id="IPR001331">
    <property type="entry name" value="GDS_CDC24_CS"/>
</dbReference>
<dbReference type="PROSITE" id="PS50002">
    <property type="entry name" value="SH3"/>
    <property type="match status" value="1"/>
</dbReference>
<feature type="compositionally biased region" description="Basic and acidic residues" evidence="9">
    <location>
        <begin position="470"/>
        <end position="489"/>
    </location>
</feature>
<dbReference type="Gene3D" id="2.30.30.40">
    <property type="entry name" value="SH3 Domains"/>
    <property type="match status" value="1"/>
</dbReference>
<dbReference type="InterPro" id="IPR001452">
    <property type="entry name" value="SH3_domain"/>
</dbReference>
<evidence type="ECO:0000256" key="9">
    <source>
        <dbReference type="SAM" id="MobiDB-lite"/>
    </source>
</evidence>
<keyword evidence="3" id="KW-0963">Cytoplasm</keyword>
<dbReference type="InterPro" id="IPR001251">
    <property type="entry name" value="CRAL-TRIO_dom"/>
</dbReference>
<dbReference type="SUPFAM" id="SSF46966">
    <property type="entry name" value="Spectrin repeat"/>
    <property type="match status" value="1"/>
</dbReference>
<proteinExistence type="inferred from homology"/>
<gene>
    <name evidence="14" type="ORF">DBV15_02473</name>
</gene>
<evidence type="ECO:0000256" key="6">
    <source>
        <dbReference type="ARBA" id="ARBA00049987"/>
    </source>
</evidence>
<dbReference type="InterPro" id="IPR051336">
    <property type="entry name" value="RhoGEF_Guanine_NuclExch_SF"/>
</dbReference>
<sequence length="1566" mass="176845">MRLAGTNLVDVGGARMASSPTSIENQIDSFLEQFKRSASRAMEETAAAHRQRSGSYNACSSSISRSRSGNLDLELLEAGAPCARARPWVGAPAPVACNNASWTGRSPYRRDLSRVLAGELRRDTLLRSARSSSRRRRSVELTFVEPPDDPFEPWGSRHPVAPRKLLYESRYNMELAKEKAKASTQAAVADKSKATKEPEVTDAEKKKHEERKSVSTGKPKKTVAKIKMKKARNVGETSYDPTKLEDSPAQVLERFKRGCECVDDQCFKDLNPEVVYRHRLNIAELTKAEHDMYLMGVTMACLTDPYQTARHTERRRLRAQYVYQGRRVCLDAFLYLENCTHYQIKRIRKHLMTHGVTPRVHGNHGKVPHNTFSLDIYKIATEFLKSFIEVQETKQKTKLAKNAPLHLPPDVTRKTVHDLYTQYCKKVSPNVKNMGYSTFRRFMKVQFPQVKFAKLEFVVRNQSAQNHCAAEPDARDDTGQRKSPKSDLEAKGGAILPLVITGDLGQSETYVLTPIRKLQDCTVSYQVTTRGLVVNSPAITLSKTKASMTGEIENGDLAVRDVADLLQAQYAIIAGGKTREGCPIITFPDNGNFHNLTDLDYQRLMLYLTSVPTLQEADLGFHLIIDRRNDKWNSVKTVLLKISAFFPGLVHVAYVLRPVGFLQKAISEVSNKLFREDFKFRVIFLANITELHEFIDTEQLTEQLGGDLPYCHHTWIQNRISLEKFSSMTQDVSLALDSFTRRLAEVEFPNNTIATTTLLSQQQAEYNELKEEILSAARHGEALLDSVRQLTGKGTADRLGNVAAVERLLVQLEETERTFDLFWSHHSSRLRHCLALRQFEQDFRELQATLDQHLKTAEEMTEVGETQARVEQLLHDTSAFQRICRGDIDRAEEVISAGQQLLSGRHQCPADVVEPKCVELQRVCTILSQRLERRLHMLTKCRELMERIDKANAWCTRGIELLASQNSTTLPDQALQELQQLIEAAEEFHHPRCIFQDSVMPETKALITQVLQRIEDVSLMCDKRIMALKQQLIKPARPVQTVTPEPVKPLQSLPQIVKSGRILKKANTMPKMEMSPIEGESSSPESEPRDVEALRLKRGHVLAELVETERIYVAELGSIVKGYKMEMTNEAMAHLIPAALVGKADVLFGNLEDIYIFHGETFLRDLENCISNTELVALCFVQRREMFFRLYSYYCQNIPRSERLREQIQSEPQFLAACQQKLGHKLPLAAYLLKPVQRITKYQLLLKDLLKYSDEPSCCTELQEALDCMLVVLKCVNDSMHQTAITGFGGDLSAQGELLLQGSFSVWSSSKRERLLRLKPSQRHIFLYEKALIFCKHSKPQAHDKATYHFKRYLKMSQIGLTESVKGDAKRFEIWLQGRAEVHTIQAPSIDVKQSWVRQIKGVLMSQLAELKGKQNSALGKSNHKPLRQTISWEAQGSISGSLRTLSVDSNSVISHMTDVSQSTEEDVAWSSENSNTDEEDAFGDNPGPAPGGRYVALADYCAVGQSEVTMREGDTLELLKVGCAGWWFVKLIGSGVEGWAPAAYLEPISRKTSRSSQSVNSQETI</sequence>
<keyword evidence="4" id="KW-0597">Phosphoprotein</keyword>
<dbReference type="Gene3D" id="3.40.525.10">
    <property type="entry name" value="CRAL-TRIO lipid binding domain"/>
    <property type="match status" value="1"/>
</dbReference>
<feature type="domain" description="SH3" evidence="10">
    <location>
        <begin position="1490"/>
        <end position="1551"/>
    </location>
</feature>
<protein>
    <recommendedName>
        <fullName evidence="16">Guanine nucleotide exchange factor DBS</fullName>
    </recommendedName>
</protein>
<dbReference type="CDD" id="cd00160">
    <property type="entry name" value="RhoGEF"/>
    <property type="match status" value="1"/>
</dbReference>
<dbReference type="Pfam" id="PF13716">
    <property type="entry name" value="CRAL_TRIO_2"/>
    <property type="match status" value="1"/>
</dbReference>
<evidence type="ECO:0000313" key="14">
    <source>
        <dbReference type="EMBL" id="TGZ54243.1"/>
    </source>
</evidence>
<evidence type="ECO:0008006" key="16">
    <source>
        <dbReference type="Google" id="ProtNLM"/>
    </source>
</evidence>
<evidence type="ECO:0000259" key="13">
    <source>
        <dbReference type="PROSITE" id="PS50191"/>
    </source>
</evidence>
<dbReference type="Pfam" id="PF22697">
    <property type="entry name" value="SOS1_NGEF_PH"/>
    <property type="match status" value="1"/>
</dbReference>
<feature type="domain" description="DH" evidence="12">
    <location>
        <begin position="1097"/>
        <end position="1279"/>
    </location>
</feature>
<evidence type="ECO:0000256" key="4">
    <source>
        <dbReference type="ARBA" id="ARBA00022553"/>
    </source>
</evidence>
<feature type="region of interest" description="Disordered" evidence="9">
    <location>
        <begin position="182"/>
        <end position="223"/>
    </location>
</feature>
<evidence type="ECO:0000256" key="7">
    <source>
        <dbReference type="PROSITE-ProRule" id="PRU00192"/>
    </source>
</evidence>
<dbReference type="SMART" id="SM00325">
    <property type="entry name" value="RhoGEF"/>
    <property type="match status" value="1"/>
</dbReference>
<dbReference type="GO" id="GO:0035556">
    <property type="term" value="P:intracellular signal transduction"/>
    <property type="evidence" value="ECO:0007669"/>
    <property type="project" value="InterPro"/>
</dbReference>
<keyword evidence="2 7" id="KW-0728">SH3 domain</keyword>
<feature type="domain" description="PH" evidence="11">
    <location>
        <begin position="1291"/>
        <end position="1405"/>
    </location>
</feature>
<dbReference type="STRING" id="300112.A0A4S2KVW7"/>
<dbReference type="SMART" id="SM00150">
    <property type="entry name" value="SPEC"/>
    <property type="match status" value="1"/>
</dbReference>
<name>A0A4S2KVW7_9HYME</name>
<dbReference type="EMBL" id="QBLH01000808">
    <property type="protein sequence ID" value="TGZ54243.1"/>
    <property type="molecule type" value="Genomic_DNA"/>
</dbReference>
<dbReference type="InterPro" id="IPR001849">
    <property type="entry name" value="PH_domain"/>
</dbReference>
<organism evidence="14 15">
    <name type="scientific">Temnothorax longispinosus</name>
    <dbReference type="NCBI Taxonomy" id="300112"/>
    <lineage>
        <taxon>Eukaryota</taxon>
        <taxon>Metazoa</taxon>
        <taxon>Ecdysozoa</taxon>
        <taxon>Arthropoda</taxon>
        <taxon>Hexapoda</taxon>
        <taxon>Insecta</taxon>
        <taxon>Pterygota</taxon>
        <taxon>Neoptera</taxon>
        <taxon>Endopterygota</taxon>
        <taxon>Hymenoptera</taxon>
        <taxon>Apocrita</taxon>
        <taxon>Aculeata</taxon>
        <taxon>Formicoidea</taxon>
        <taxon>Formicidae</taxon>
        <taxon>Myrmicinae</taxon>
        <taxon>Temnothorax</taxon>
    </lineage>
</organism>
<dbReference type="CDD" id="cd00170">
    <property type="entry name" value="SEC14"/>
    <property type="match status" value="1"/>
</dbReference>
<dbReference type="InterPro" id="IPR036865">
    <property type="entry name" value="CRAL-TRIO_dom_sf"/>
</dbReference>
<feature type="region of interest" description="Disordered" evidence="9">
    <location>
        <begin position="466"/>
        <end position="489"/>
    </location>
</feature>
<dbReference type="Proteomes" id="UP000310200">
    <property type="component" value="Unassembled WGS sequence"/>
</dbReference>
<feature type="compositionally biased region" description="Low complexity" evidence="9">
    <location>
        <begin position="1073"/>
        <end position="1085"/>
    </location>
</feature>
<dbReference type="Pfam" id="PF00018">
    <property type="entry name" value="SH3_1"/>
    <property type="match status" value="1"/>
</dbReference>
<evidence type="ECO:0000259" key="10">
    <source>
        <dbReference type="PROSITE" id="PS50002"/>
    </source>
</evidence>
<dbReference type="Gene3D" id="2.30.29.30">
    <property type="entry name" value="Pleckstrin-homology domain (PH domain)/Phosphotyrosine-binding domain (PTB)"/>
    <property type="match status" value="1"/>
</dbReference>
<feature type="compositionally biased region" description="Basic and acidic residues" evidence="9">
    <location>
        <begin position="190"/>
        <end position="213"/>
    </location>
</feature>
<comment type="subcellular location">
    <subcellularLocation>
        <location evidence="1">Cytoplasm</location>
    </subcellularLocation>
</comment>
<dbReference type="SUPFAM" id="SSF52087">
    <property type="entry name" value="CRAL/TRIO domain"/>
    <property type="match status" value="1"/>
</dbReference>
<dbReference type="GO" id="GO:0005737">
    <property type="term" value="C:cytoplasm"/>
    <property type="evidence" value="ECO:0007669"/>
    <property type="project" value="UniProtKB-SubCell"/>
</dbReference>
<dbReference type="SUPFAM" id="SSF50044">
    <property type="entry name" value="SH3-domain"/>
    <property type="match status" value="1"/>
</dbReference>
<comment type="similarity">
    <text evidence="6">Belongs to the MCF2 family.</text>
</comment>
<feature type="domain" description="CRAL-TRIO" evidence="13">
    <location>
        <begin position="562"/>
        <end position="712"/>
    </location>
</feature>
<dbReference type="FunFam" id="2.30.29.30:FF:000078">
    <property type="entry name" value="Guanine nucleotide exchange factor DBS"/>
    <property type="match status" value="1"/>
</dbReference>
<keyword evidence="15" id="KW-1185">Reference proteome</keyword>
<dbReference type="PROSITE" id="PS50010">
    <property type="entry name" value="DH_2"/>
    <property type="match status" value="1"/>
</dbReference>
<dbReference type="Pfam" id="PF00621">
    <property type="entry name" value="RhoGEF"/>
    <property type="match status" value="1"/>
</dbReference>